<dbReference type="SUPFAM" id="SSF52172">
    <property type="entry name" value="CheY-like"/>
    <property type="match status" value="2"/>
</dbReference>
<dbReference type="Gene3D" id="1.10.287.130">
    <property type="match status" value="1"/>
</dbReference>
<dbReference type="InterPro" id="IPR001789">
    <property type="entry name" value="Sig_transdc_resp-reg_receiver"/>
</dbReference>
<keyword evidence="9" id="KW-0808">Transferase</keyword>
<feature type="coiled-coil region" evidence="5">
    <location>
        <begin position="141"/>
        <end position="193"/>
    </location>
</feature>
<dbReference type="PANTHER" id="PTHR43065">
    <property type="entry name" value="SENSOR HISTIDINE KINASE"/>
    <property type="match status" value="1"/>
</dbReference>
<dbReference type="InterPro" id="IPR011006">
    <property type="entry name" value="CheY-like_superfamily"/>
</dbReference>
<comment type="catalytic activity">
    <reaction evidence="1">
        <text>ATP + protein L-histidine = ADP + protein N-phospho-L-histidine.</text>
        <dbReference type="EC" id="2.7.13.3"/>
    </reaction>
</comment>
<keyword evidence="9" id="KW-0418">Kinase</keyword>
<gene>
    <name evidence="9" type="ORF">Psest_1406</name>
</gene>
<sequence>MTTPTKREGPIVVVYAPIGRDGPASAELLSRSGMDAVVCHSVDEVLRRAETDADAVFIAEEGLFGQDLQALATWVDQQPAWSDFPFVVLTSKHQQPAVAAWRQRMVAALRNVSLLERPVQSITLTSAVKAALRGRHRQYEVRALLEARERASNQLEALVVERTSELEKANQELRTQMAERAQIEETLRQAQKIEAIGQLTGGIAHDFNNLLMVISGGLDMLDRRADPARRERLMDGMRQAAQRGTALTRQLLAFSRRQSLEPESVDLVLRIGRMRELLDRSLSGDVHVEVQFEPDLWPVEVDPGELELVVLNLAVNARDAMPDGGSILIEASNAPGEAVLGITGDFVRLTVTDSGTGIPEEVRTRVFDPFFTTKEIGKGSGLGLAQVYGFARQSGGSVWIESECDRGTSVIMLLPRSARVPEQPDGERPAEDDSSDASAGTVLLVDDDEEVAALVGEMLEHLGYRVTHAASATDALGALQDGCQVDIVFSDVMMPGGMNGVELAREIRTRALGVPVLLTSGYAEAAQQSAAAEGVHVLAKPYRLEELATSLREAIESAVFADPVRQG</sequence>
<dbReference type="SUPFAM" id="SSF55874">
    <property type="entry name" value="ATPase domain of HSP90 chaperone/DNA topoisomerase II/histidine kinase"/>
    <property type="match status" value="1"/>
</dbReference>
<dbReference type="InterPro" id="IPR003594">
    <property type="entry name" value="HATPase_dom"/>
</dbReference>
<keyword evidence="5" id="KW-0175">Coiled coil</keyword>
<dbReference type="Gene3D" id="3.40.50.2300">
    <property type="match status" value="1"/>
</dbReference>
<dbReference type="InterPro" id="IPR003661">
    <property type="entry name" value="HisK_dim/P_dom"/>
</dbReference>
<dbReference type="Pfam" id="PF02518">
    <property type="entry name" value="HATPase_c"/>
    <property type="match status" value="1"/>
</dbReference>
<evidence type="ECO:0000313" key="10">
    <source>
        <dbReference type="Proteomes" id="UP000010820"/>
    </source>
</evidence>
<accession>L0GJK9</accession>
<dbReference type="PRINTS" id="PR00344">
    <property type="entry name" value="BCTRLSENSOR"/>
</dbReference>
<organism evidence="9 10">
    <name type="scientific">Stutzerimonas stutzeri RCH2</name>
    <dbReference type="NCBI Taxonomy" id="644801"/>
    <lineage>
        <taxon>Bacteria</taxon>
        <taxon>Pseudomonadati</taxon>
        <taxon>Pseudomonadota</taxon>
        <taxon>Gammaproteobacteria</taxon>
        <taxon>Pseudomonadales</taxon>
        <taxon>Pseudomonadaceae</taxon>
        <taxon>Stutzerimonas</taxon>
    </lineage>
</organism>
<protein>
    <recommendedName>
        <fullName evidence="2">histidine kinase</fullName>
        <ecNumber evidence="2">2.7.13.3</ecNumber>
    </recommendedName>
</protein>
<name>L0GJK9_STUST</name>
<dbReference type="KEGG" id="psh:Psest_1406"/>
<dbReference type="STRING" id="644801.Psest_1406"/>
<dbReference type="SUPFAM" id="SSF47384">
    <property type="entry name" value="Homodimeric domain of signal transducing histidine kinase"/>
    <property type="match status" value="1"/>
</dbReference>
<dbReference type="PANTHER" id="PTHR43065:SF42">
    <property type="entry name" value="TWO-COMPONENT SENSOR PPRA"/>
    <property type="match status" value="1"/>
</dbReference>
<dbReference type="AlphaFoldDB" id="L0GJK9"/>
<evidence type="ECO:0000256" key="1">
    <source>
        <dbReference type="ARBA" id="ARBA00000085"/>
    </source>
</evidence>
<dbReference type="SMART" id="SM00448">
    <property type="entry name" value="REC"/>
    <property type="match status" value="1"/>
</dbReference>
<dbReference type="SMART" id="SM00388">
    <property type="entry name" value="HisKA"/>
    <property type="match status" value="1"/>
</dbReference>
<feature type="domain" description="Response regulatory" evidence="8">
    <location>
        <begin position="441"/>
        <end position="555"/>
    </location>
</feature>
<dbReference type="InterPro" id="IPR004358">
    <property type="entry name" value="Sig_transdc_His_kin-like_C"/>
</dbReference>
<dbReference type="PROSITE" id="PS50110">
    <property type="entry name" value="RESPONSE_REGULATORY"/>
    <property type="match status" value="1"/>
</dbReference>
<evidence type="ECO:0000313" key="9">
    <source>
        <dbReference type="EMBL" id="AGA85962.1"/>
    </source>
</evidence>
<keyword evidence="3 4" id="KW-0597">Phosphoprotein</keyword>
<evidence type="ECO:0000259" key="7">
    <source>
        <dbReference type="PROSITE" id="PS50109"/>
    </source>
</evidence>
<dbReference type="Pfam" id="PF00072">
    <property type="entry name" value="Response_reg"/>
    <property type="match status" value="1"/>
</dbReference>
<reference evidence="9 10" key="1">
    <citation type="submission" date="2011-10" db="EMBL/GenBank/DDBJ databases">
        <title>Complete sequence of chromosome of Pseudomonas stutzeri RCH2.</title>
        <authorList>
            <consortium name="US DOE Joint Genome Institute"/>
            <person name="Lucas S."/>
            <person name="Han J."/>
            <person name="Lapidus A."/>
            <person name="Cheng J.-F."/>
            <person name="Goodwin L."/>
            <person name="Pitluck S."/>
            <person name="Peters L."/>
            <person name="Ovchinnikova G."/>
            <person name="Zeytun A."/>
            <person name="Lu M."/>
            <person name="Detter J.C."/>
            <person name="Han C."/>
            <person name="Tapia R."/>
            <person name="Land M."/>
            <person name="Hauser L."/>
            <person name="Kyrpides N."/>
            <person name="Ivanova N."/>
            <person name="Pagani I."/>
            <person name="Chakraborty R."/>
            <person name="Arkin A."/>
            <person name="Dehal P."/>
            <person name="Wall J."/>
            <person name="Hazen T."/>
            <person name="Woyke T."/>
        </authorList>
    </citation>
    <scope>NUCLEOTIDE SEQUENCE [LARGE SCALE GENOMIC DNA]</scope>
    <source>
        <strain evidence="9 10">RCH2</strain>
    </source>
</reference>
<evidence type="ECO:0000256" key="4">
    <source>
        <dbReference type="PROSITE-ProRule" id="PRU00169"/>
    </source>
</evidence>
<dbReference type="Gene3D" id="3.30.565.10">
    <property type="entry name" value="Histidine kinase-like ATPase, C-terminal domain"/>
    <property type="match status" value="1"/>
</dbReference>
<evidence type="ECO:0000256" key="5">
    <source>
        <dbReference type="SAM" id="Coils"/>
    </source>
</evidence>
<dbReference type="eggNOG" id="COG4191">
    <property type="taxonomic scope" value="Bacteria"/>
</dbReference>
<dbReference type="GO" id="GO:0000155">
    <property type="term" value="F:phosphorelay sensor kinase activity"/>
    <property type="evidence" value="ECO:0007669"/>
    <property type="project" value="InterPro"/>
</dbReference>
<evidence type="ECO:0000256" key="6">
    <source>
        <dbReference type="SAM" id="MobiDB-lite"/>
    </source>
</evidence>
<dbReference type="InterPro" id="IPR036890">
    <property type="entry name" value="HATPase_C_sf"/>
</dbReference>
<feature type="modified residue" description="4-aspartylphosphate" evidence="4">
    <location>
        <position position="491"/>
    </location>
</feature>
<dbReference type="CDD" id="cd00082">
    <property type="entry name" value="HisKA"/>
    <property type="match status" value="1"/>
</dbReference>
<dbReference type="PATRIC" id="fig|644801.3.peg.1365"/>
<dbReference type="EMBL" id="CP003071">
    <property type="protein sequence ID" value="AGA85962.1"/>
    <property type="molecule type" value="Genomic_DNA"/>
</dbReference>
<feature type="region of interest" description="Disordered" evidence="6">
    <location>
        <begin position="417"/>
        <end position="438"/>
    </location>
</feature>
<proteinExistence type="predicted"/>
<dbReference type="Pfam" id="PF00512">
    <property type="entry name" value="HisKA"/>
    <property type="match status" value="1"/>
</dbReference>
<dbReference type="InterPro" id="IPR036097">
    <property type="entry name" value="HisK_dim/P_sf"/>
</dbReference>
<dbReference type="PROSITE" id="PS50109">
    <property type="entry name" value="HIS_KIN"/>
    <property type="match status" value="1"/>
</dbReference>
<dbReference type="HOGENOM" id="CLU_000445_114_51_6"/>
<dbReference type="EC" id="2.7.13.3" evidence="2"/>
<evidence type="ECO:0000256" key="3">
    <source>
        <dbReference type="ARBA" id="ARBA00022553"/>
    </source>
</evidence>
<dbReference type="RefSeq" id="WP_015276272.1">
    <property type="nucleotide sequence ID" value="NC_019936.1"/>
</dbReference>
<evidence type="ECO:0000259" key="8">
    <source>
        <dbReference type="PROSITE" id="PS50110"/>
    </source>
</evidence>
<dbReference type="InterPro" id="IPR005467">
    <property type="entry name" value="His_kinase_dom"/>
</dbReference>
<evidence type="ECO:0000256" key="2">
    <source>
        <dbReference type="ARBA" id="ARBA00012438"/>
    </source>
</evidence>
<feature type="domain" description="Histidine kinase" evidence="7">
    <location>
        <begin position="202"/>
        <end position="418"/>
    </location>
</feature>
<dbReference type="SMART" id="SM00387">
    <property type="entry name" value="HATPase_c"/>
    <property type="match status" value="1"/>
</dbReference>
<dbReference type="Proteomes" id="UP000010820">
    <property type="component" value="Chromosome"/>
</dbReference>